<organism evidence="1 2">
    <name type="scientific">Durusdinium trenchii</name>
    <dbReference type="NCBI Taxonomy" id="1381693"/>
    <lineage>
        <taxon>Eukaryota</taxon>
        <taxon>Sar</taxon>
        <taxon>Alveolata</taxon>
        <taxon>Dinophyceae</taxon>
        <taxon>Suessiales</taxon>
        <taxon>Symbiodiniaceae</taxon>
        <taxon>Durusdinium</taxon>
    </lineage>
</organism>
<evidence type="ECO:0000313" key="2">
    <source>
        <dbReference type="Proteomes" id="UP001642484"/>
    </source>
</evidence>
<keyword evidence="2" id="KW-1185">Reference proteome</keyword>
<evidence type="ECO:0000313" key="1">
    <source>
        <dbReference type="EMBL" id="CAK9075489.1"/>
    </source>
</evidence>
<proteinExistence type="predicted"/>
<dbReference type="Proteomes" id="UP001642484">
    <property type="component" value="Unassembled WGS sequence"/>
</dbReference>
<protein>
    <submittedName>
        <fullName evidence="1">Uncharacterized protein</fullName>
    </submittedName>
</protein>
<comment type="caution">
    <text evidence="1">The sequence shown here is derived from an EMBL/GenBank/DDBJ whole genome shotgun (WGS) entry which is preliminary data.</text>
</comment>
<reference evidence="1 2" key="1">
    <citation type="submission" date="2024-02" db="EMBL/GenBank/DDBJ databases">
        <authorList>
            <person name="Chen Y."/>
            <person name="Shah S."/>
            <person name="Dougan E. K."/>
            <person name="Thang M."/>
            <person name="Chan C."/>
        </authorList>
    </citation>
    <scope>NUCLEOTIDE SEQUENCE [LARGE SCALE GENOMIC DNA]</scope>
</reference>
<dbReference type="EMBL" id="CAXAMN010023139">
    <property type="protein sequence ID" value="CAK9075489.1"/>
    <property type="molecule type" value="Genomic_DNA"/>
</dbReference>
<accession>A0ABP0PKP2</accession>
<sequence>MALKVAPLQCRWPWVKHMLHLALKYSNEALALEPDNVKARSLVSTKFCIYIYIISKSSS</sequence>
<gene>
    <name evidence="1" type="ORF">CCMP2556_LOCUS37175</name>
</gene>
<name>A0ABP0PKP2_9DINO</name>